<gene>
    <name evidence="1" type="ORF">B5G41_00570</name>
</gene>
<dbReference type="AlphaFoldDB" id="A0A1Y3R598"/>
<proteinExistence type="predicted"/>
<organism evidence="1 2">
    <name type="scientific">Alistipes onderdonkii</name>
    <dbReference type="NCBI Taxonomy" id="328813"/>
    <lineage>
        <taxon>Bacteria</taxon>
        <taxon>Pseudomonadati</taxon>
        <taxon>Bacteroidota</taxon>
        <taxon>Bacteroidia</taxon>
        <taxon>Bacteroidales</taxon>
        <taxon>Rikenellaceae</taxon>
        <taxon>Alistipes</taxon>
    </lineage>
</organism>
<comment type="caution">
    <text evidence="1">The sequence shown here is derived from an EMBL/GenBank/DDBJ whole genome shotgun (WGS) entry which is preliminary data.</text>
</comment>
<dbReference type="RefSeq" id="WP_087400948.1">
    <property type="nucleotide sequence ID" value="NZ_DAWEOI010000001.1"/>
</dbReference>
<sequence>MNDRLVGLTQIVNKYKGFAGKSGIYGQIYFFAANGDSSPQYFVVLKEIITFVRFTDTTPK</sequence>
<reference evidence="2" key="1">
    <citation type="submission" date="2017-04" db="EMBL/GenBank/DDBJ databases">
        <title>Function of individual gut microbiota members based on whole genome sequencing of pure cultures obtained from chicken caecum.</title>
        <authorList>
            <person name="Medvecky M."/>
            <person name="Cejkova D."/>
            <person name="Polansky O."/>
            <person name="Karasova D."/>
            <person name="Kubasova T."/>
            <person name="Cizek A."/>
            <person name="Rychlik I."/>
        </authorList>
    </citation>
    <scope>NUCLEOTIDE SEQUENCE [LARGE SCALE GENOMIC DNA]</scope>
    <source>
        <strain evidence="2">An90</strain>
    </source>
</reference>
<name>A0A1Y3R598_9BACT</name>
<dbReference type="EMBL" id="NFHB01000001">
    <property type="protein sequence ID" value="OUN04839.1"/>
    <property type="molecule type" value="Genomic_DNA"/>
</dbReference>
<dbReference type="Proteomes" id="UP000195772">
    <property type="component" value="Unassembled WGS sequence"/>
</dbReference>
<evidence type="ECO:0000313" key="2">
    <source>
        <dbReference type="Proteomes" id="UP000195772"/>
    </source>
</evidence>
<accession>A0A1Y3R598</accession>
<evidence type="ECO:0000313" key="1">
    <source>
        <dbReference type="EMBL" id="OUN04839.1"/>
    </source>
</evidence>
<protein>
    <submittedName>
        <fullName evidence="1">Uncharacterized protein</fullName>
    </submittedName>
</protein>